<evidence type="ECO:0000313" key="17">
    <source>
        <dbReference type="Proteomes" id="UP000031163"/>
    </source>
</evidence>
<evidence type="ECO:0000256" key="8">
    <source>
        <dbReference type="ARBA" id="ARBA00022630"/>
    </source>
</evidence>
<dbReference type="GO" id="GO:0006207">
    <property type="term" value="P:'de novo' pyrimidine nucleobase biosynthetic process"/>
    <property type="evidence" value="ECO:0007669"/>
    <property type="project" value="UniProtKB-UniRule"/>
</dbReference>
<dbReference type="EMBL" id="CP007770">
    <property type="protein sequence ID" value="AJC87574.1"/>
    <property type="molecule type" value="Genomic_DNA"/>
</dbReference>
<reference evidence="16 17" key="1">
    <citation type="journal article" date="2014" name="Genome Biol. Evol.">
        <title>Comparative Genomics of the Campylobacter lari Group.</title>
        <authorList>
            <person name="Miller W.G."/>
            <person name="Yee E."/>
            <person name="Chapman M.H."/>
            <person name="Smith T.P."/>
            <person name="Bono J.L."/>
            <person name="Huynh S."/>
            <person name="Parker C.T."/>
            <person name="Vandamme P."/>
            <person name="Luong K."/>
            <person name="Korlach J."/>
        </authorList>
    </citation>
    <scope>NUCLEOTIDE SEQUENCE [LARGE SCALE GENOMIC DNA]</scope>
    <source>
        <strain evidence="16 17">NCTC 12927</strain>
    </source>
</reference>
<evidence type="ECO:0000259" key="15">
    <source>
        <dbReference type="Pfam" id="PF01180"/>
    </source>
</evidence>
<comment type="subcellular location">
    <subcellularLocation>
        <location evidence="3">Membrane</location>
    </subcellularLocation>
</comment>
<dbReference type="EC" id="1.3.5.2" evidence="6 14"/>
<protein>
    <recommendedName>
        <fullName evidence="7 14">Dihydroorotate dehydrogenase (quinone)</fullName>
        <ecNumber evidence="6 14">1.3.5.2</ecNumber>
    </recommendedName>
</protein>
<dbReference type="STRING" id="1031564.CINS_0603"/>
<proteinExistence type="inferred from homology"/>
<accession>A0A0A8H3W7</accession>
<dbReference type="CDD" id="cd04738">
    <property type="entry name" value="DHOD_2_like"/>
    <property type="match status" value="1"/>
</dbReference>
<comment type="cofactor">
    <cofactor evidence="1">
        <name>FMN</name>
        <dbReference type="ChEBI" id="CHEBI:58210"/>
    </cofactor>
</comment>
<gene>
    <name evidence="16" type="primary">pyrD</name>
    <name evidence="16" type="ORF">CINS_0603</name>
</gene>
<dbReference type="PROSITE" id="PS00911">
    <property type="entry name" value="DHODEHASE_1"/>
    <property type="match status" value="1"/>
</dbReference>
<evidence type="ECO:0000256" key="6">
    <source>
        <dbReference type="ARBA" id="ARBA00012791"/>
    </source>
</evidence>
<organism evidence="16 17">
    <name type="scientific">Campylobacter insulaenigrae NCTC 12927</name>
    <dbReference type="NCBI Taxonomy" id="1031564"/>
    <lineage>
        <taxon>Bacteria</taxon>
        <taxon>Pseudomonadati</taxon>
        <taxon>Campylobacterota</taxon>
        <taxon>Epsilonproteobacteria</taxon>
        <taxon>Campylobacterales</taxon>
        <taxon>Campylobacteraceae</taxon>
        <taxon>Campylobacter</taxon>
    </lineage>
</organism>
<dbReference type="GO" id="GO:0005886">
    <property type="term" value="C:plasma membrane"/>
    <property type="evidence" value="ECO:0007669"/>
    <property type="project" value="TreeGrafter"/>
</dbReference>
<dbReference type="UniPathway" id="UPA00070">
    <property type="reaction ID" value="UER00946"/>
</dbReference>
<dbReference type="PANTHER" id="PTHR48109:SF4">
    <property type="entry name" value="DIHYDROOROTATE DEHYDROGENASE (QUINONE), MITOCHONDRIAL"/>
    <property type="match status" value="1"/>
</dbReference>
<dbReference type="NCBIfam" id="TIGR01036">
    <property type="entry name" value="pyrD_sub2"/>
    <property type="match status" value="1"/>
</dbReference>
<evidence type="ECO:0000256" key="13">
    <source>
        <dbReference type="ARBA" id="ARBA00048639"/>
    </source>
</evidence>
<dbReference type="Proteomes" id="UP000031163">
    <property type="component" value="Chromosome"/>
</dbReference>
<evidence type="ECO:0000256" key="10">
    <source>
        <dbReference type="ARBA" id="ARBA00022975"/>
    </source>
</evidence>
<dbReference type="Pfam" id="PF01180">
    <property type="entry name" value="DHO_dh"/>
    <property type="match status" value="1"/>
</dbReference>
<comment type="pathway">
    <text evidence="4">Pyrimidine metabolism; UMP biosynthesis via de novo pathway; orotate from (S)-dihydroorotate (quinone route): step 1/1.</text>
</comment>
<evidence type="ECO:0000256" key="3">
    <source>
        <dbReference type="ARBA" id="ARBA00004370"/>
    </source>
</evidence>
<dbReference type="PIRSF" id="PIRSF000164">
    <property type="entry name" value="DHO_oxidase"/>
    <property type="match status" value="1"/>
</dbReference>
<keyword evidence="8" id="KW-0285">Flavoprotein</keyword>
<comment type="similarity">
    <text evidence="5">Belongs to the dihydroorotate dehydrogenase family. Type 2 subfamily.</text>
</comment>
<name>A0A0A8H3W7_9BACT</name>
<dbReference type="GO" id="GO:0106430">
    <property type="term" value="F:dihydroorotate dehydrogenase (quinone) activity"/>
    <property type="evidence" value="ECO:0007669"/>
    <property type="project" value="UniProtKB-EC"/>
</dbReference>
<dbReference type="SUPFAM" id="SSF51395">
    <property type="entry name" value="FMN-linked oxidoreductases"/>
    <property type="match status" value="1"/>
</dbReference>
<evidence type="ECO:0000256" key="4">
    <source>
        <dbReference type="ARBA" id="ARBA00005161"/>
    </source>
</evidence>
<keyword evidence="12" id="KW-0472">Membrane</keyword>
<feature type="domain" description="Dihydroorotate dehydrogenase catalytic" evidence="15">
    <location>
        <begin position="52"/>
        <end position="336"/>
    </location>
</feature>
<dbReference type="NCBIfam" id="NF003652">
    <property type="entry name" value="PRK05286.2-5"/>
    <property type="match status" value="1"/>
</dbReference>
<comment type="function">
    <text evidence="2">Catalyzes the conversion of dihydroorotate to orotate with quinone as electron acceptor.</text>
</comment>
<comment type="catalytic activity">
    <reaction evidence="13">
        <text>(S)-dihydroorotate + a quinone = orotate + a quinol</text>
        <dbReference type="Rhea" id="RHEA:30187"/>
        <dbReference type="ChEBI" id="CHEBI:24646"/>
        <dbReference type="ChEBI" id="CHEBI:30839"/>
        <dbReference type="ChEBI" id="CHEBI:30864"/>
        <dbReference type="ChEBI" id="CHEBI:132124"/>
        <dbReference type="EC" id="1.3.5.2"/>
    </reaction>
</comment>
<evidence type="ECO:0000256" key="7">
    <source>
        <dbReference type="ARBA" id="ARBA00018366"/>
    </source>
</evidence>
<dbReference type="InterPro" id="IPR005719">
    <property type="entry name" value="Dihydroorotate_DH_2"/>
</dbReference>
<dbReference type="KEGG" id="cis:CINS_0603"/>
<evidence type="ECO:0000313" key="16">
    <source>
        <dbReference type="EMBL" id="AJC87574.1"/>
    </source>
</evidence>
<evidence type="ECO:0000256" key="9">
    <source>
        <dbReference type="ARBA" id="ARBA00022643"/>
    </source>
</evidence>
<dbReference type="InterPro" id="IPR001295">
    <property type="entry name" value="Dihydroorotate_DH_CS"/>
</dbReference>
<dbReference type="InterPro" id="IPR013785">
    <property type="entry name" value="Aldolase_TIM"/>
</dbReference>
<dbReference type="NCBIfam" id="NF003649">
    <property type="entry name" value="PRK05286.2-2"/>
    <property type="match status" value="1"/>
</dbReference>
<evidence type="ECO:0000256" key="11">
    <source>
        <dbReference type="ARBA" id="ARBA00023002"/>
    </source>
</evidence>
<dbReference type="InterPro" id="IPR012135">
    <property type="entry name" value="Dihydroorotate_DH_1_2"/>
</dbReference>
<evidence type="ECO:0000256" key="14">
    <source>
        <dbReference type="NCBIfam" id="TIGR01036"/>
    </source>
</evidence>
<dbReference type="PANTHER" id="PTHR48109">
    <property type="entry name" value="DIHYDROOROTATE DEHYDROGENASE (QUINONE), MITOCHONDRIAL-RELATED"/>
    <property type="match status" value="1"/>
</dbReference>
<dbReference type="Gene3D" id="3.20.20.70">
    <property type="entry name" value="Aldolase class I"/>
    <property type="match status" value="1"/>
</dbReference>
<evidence type="ECO:0000256" key="1">
    <source>
        <dbReference type="ARBA" id="ARBA00001917"/>
    </source>
</evidence>
<evidence type="ECO:0000256" key="12">
    <source>
        <dbReference type="ARBA" id="ARBA00023136"/>
    </source>
</evidence>
<keyword evidence="10" id="KW-0665">Pyrimidine biosynthesis</keyword>
<dbReference type="InterPro" id="IPR005720">
    <property type="entry name" value="Dihydroorotate_DH_cat"/>
</dbReference>
<dbReference type="GO" id="GO:0044205">
    <property type="term" value="P:'de novo' UMP biosynthetic process"/>
    <property type="evidence" value="ECO:0007669"/>
    <property type="project" value="UniProtKB-UniPathway"/>
</dbReference>
<keyword evidence="11 16" id="KW-0560">Oxidoreductase</keyword>
<dbReference type="AlphaFoldDB" id="A0A0A8H3W7"/>
<keyword evidence="9" id="KW-0288">FMN</keyword>
<evidence type="ECO:0000256" key="5">
    <source>
        <dbReference type="ARBA" id="ARBA00005359"/>
    </source>
</evidence>
<sequence length="353" mass="39570">MISYENIKPLLYKLEPEKAHALIEYSMRGLDYIFPGGMSFFTKKYVFNDEILHQKIFNLQFYNPVGLAGGFDKNATMIRPLSAMGFGFLEYGTFTPKAQSGNEKPRLFRLVEQESIQNAMGFNNKGKDAITQNVKKNYPFSVPLVANIGKNKNTPNENAIDDYLTLFKDFKDLCDIFVVNISSPNTKNLRDLQSEEFVNELFKEAKNITNKPIMLKIAPDMNIDNAISLCKNAIKSQADAIIMANTSIDYSLIDNARVFGGISGRLITKKSAHFFKEVAKEIYNETILIASGGIDSAELAYERIKNGASLIQIYTALIFKGPIVVKNINEGLAELLKQDGFHHISEAIGVNFK</sequence>
<dbReference type="InterPro" id="IPR050074">
    <property type="entry name" value="DHO_dehydrogenase"/>
</dbReference>
<dbReference type="HOGENOM" id="CLU_013640_2_0_7"/>
<evidence type="ECO:0000256" key="2">
    <source>
        <dbReference type="ARBA" id="ARBA00003125"/>
    </source>
</evidence>
<dbReference type="GO" id="GO:0005737">
    <property type="term" value="C:cytoplasm"/>
    <property type="evidence" value="ECO:0007669"/>
    <property type="project" value="InterPro"/>
</dbReference>
<dbReference type="PROSITE" id="PS00912">
    <property type="entry name" value="DHODEHASE_2"/>
    <property type="match status" value="1"/>
</dbReference>